<evidence type="ECO:0000313" key="4">
    <source>
        <dbReference type="EMBL" id="KAF7552740.1"/>
    </source>
</evidence>
<dbReference type="SMART" id="SM00338">
    <property type="entry name" value="BRLZ"/>
    <property type="match status" value="1"/>
</dbReference>
<evidence type="ECO:0000313" key="5">
    <source>
        <dbReference type="Proteomes" id="UP000722485"/>
    </source>
</evidence>
<feature type="chain" id="PRO_5040231717" description="BZIP domain-containing protein" evidence="2">
    <location>
        <begin position="32"/>
        <end position="398"/>
    </location>
</feature>
<feature type="signal peptide" evidence="2">
    <location>
        <begin position="1"/>
        <end position="31"/>
    </location>
</feature>
<evidence type="ECO:0000256" key="1">
    <source>
        <dbReference type="SAM" id="MobiDB-lite"/>
    </source>
</evidence>
<dbReference type="GO" id="GO:0003700">
    <property type="term" value="F:DNA-binding transcription factor activity"/>
    <property type="evidence" value="ECO:0007669"/>
    <property type="project" value="InterPro"/>
</dbReference>
<dbReference type="PROSITE" id="PS00036">
    <property type="entry name" value="BZIP_BASIC"/>
    <property type="match status" value="1"/>
</dbReference>
<protein>
    <recommendedName>
        <fullName evidence="3">BZIP domain-containing protein</fullName>
    </recommendedName>
</protein>
<dbReference type="SUPFAM" id="SSF57959">
    <property type="entry name" value="Leucine zipper domain"/>
    <property type="match status" value="1"/>
</dbReference>
<dbReference type="Proteomes" id="UP000722485">
    <property type="component" value="Unassembled WGS sequence"/>
</dbReference>
<dbReference type="InterPro" id="IPR004827">
    <property type="entry name" value="bZIP"/>
</dbReference>
<dbReference type="InterPro" id="IPR046347">
    <property type="entry name" value="bZIP_sf"/>
</dbReference>
<comment type="caution">
    <text evidence="4">The sequence shown here is derived from an EMBL/GenBank/DDBJ whole genome shotgun (WGS) entry which is preliminary data.</text>
</comment>
<feature type="compositionally biased region" description="Basic residues" evidence="1">
    <location>
        <begin position="278"/>
        <end position="299"/>
    </location>
</feature>
<organism evidence="4 5">
    <name type="scientific">Cylindrodendrum hubeiense</name>
    <dbReference type="NCBI Taxonomy" id="595255"/>
    <lineage>
        <taxon>Eukaryota</taxon>
        <taxon>Fungi</taxon>
        <taxon>Dikarya</taxon>
        <taxon>Ascomycota</taxon>
        <taxon>Pezizomycotina</taxon>
        <taxon>Sordariomycetes</taxon>
        <taxon>Hypocreomycetidae</taxon>
        <taxon>Hypocreales</taxon>
        <taxon>Nectriaceae</taxon>
        <taxon>Cylindrodendrum</taxon>
    </lineage>
</organism>
<reference evidence="4" key="1">
    <citation type="submission" date="2020-03" db="EMBL/GenBank/DDBJ databases">
        <title>Draft Genome Sequence of Cylindrodendrum hubeiense.</title>
        <authorList>
            <person name="Buettner E."/>
            <person name="Kellner H."/>
        </authorList>
    </citation>
    <scope>NUCLEOTIDE SEQUENCE</scope>
    <source>
        <strain evidence="4">IHI 201604</strain>
    </source>
</reference>
<feature type="region of interest" description="Disordered" evidence="1">
    <location>
        <begin position="366"/>
        <end position="398"/>
    </location>
</feature>
<proteinExistence type="predicted"/>
<dbReference type="OrthoDB" id="295274at2759"/>
<feature type="compositionally biased region" description="Polar residues" evidence="1">
    <location>
        <begin position="229"/>
        <end position="240"/>
    </location>
</feature>
<dbReference type="Gene3D" id="1.20.5.170">
    <property type="match status" value="1"/>
</dbReference>
<feature type="compositionally biased region" description="Basic and acidic residues" evidence="1">
    <location>
        <begin position="213"/>
        <end position="228"/>
    </location>
</feature>
<feature type="domain" description="BZIP" evidence="3">
    <location>
        <begin position="278"/>
        <end position="341"/>
    </location>
</feature>
<dbReference type="Pfam" id="PF00170">
    <property type="entry name" value="bZIP_1"/>
    <property type="match status" value="1"/>
</dbReference>
<dbReference type="AlphaFoldDB" id="A0A9P5HEK8"/>
<name>A0A9P5HEK8_9HYPO</name>
<dbReference type="EMBL" id="JAANBB010000056">
    <property type="protein sequence ID" value="KAF7552740.1"/>
    <property type="molecule type" value="Genomic_DNA"/>
</dbReference>
<feature type="region of interest" description="Disordered" evidence="1">
    <location>
        <begin position="197"/>
        <end position="299"/>
    </location>
</feature>
<evidence type="ECO:0000256" key="2">
    <source>
        <dbReference type="SAM" id="SignalP"/>
    </source>
</evidence>
<feature type="compositionally biased region" description="Basic and acidic residues" evidence="1">
    <location>
        <begin position="389"/>
        <end position="398"/>
    </location>
</feature>
<feature type="compositionally biased region" description="Low complexity" evidence="1">
    <location>
        <begin position="251"/>
        <end position="271"/>
    </location>
</feature>
<accession>A0A9P5HEK8</accession>
<evidence type="ECO:0000259" key="3">
    <source>
        <dbReference type="PROSITE" id="PS50217"/>
    </source>
</evidence>
<sequence>MLLLALLADVSATSELVLICIIVLLPTSSVSESPDTTIPTNSQSSPPVIATAYLQPQTRGIKTHYRSEMDSTSSVSYTFSYSDRAELLYPARYPPIDAKAEGSFHNVAVLTGESTFGALRVPPDLLFEQWWSTDQSVPVGSLEGGDGATSVYTQANSLPGVYTCSYDADSVNGHLTCQIPNTEYTSVPSVAKQAVFKESTTPVERPELPTAEKNPEGGRGKYNFDEHSTQSFTKQSSVQNKEIKAPSRRISGSSKRPSNNRGSSGSSGSSKDTNMNKKDRKKRDSTKNRIAAKKSRAKKKEGLFKLTADVEEMKRTNHQLTDDVADLTDTIYKIKMQLLQHSYCDCVMIQEHIKNEAHRYTMRVEELSPEEGKETNNGAESRIEAGLNELDRSTPEGL</sequence>
<dbReference type="PROSITE" id="PS50217">
    <property type="entry name" value="BZIP"/>
    <property type="match status" value="1"/>
</dbReference>
<keyword evidence="5" id="KW-1185">Reference proteome</keyword>
<gene>
    <name evidence="4" type="ORF">G7Z17_g4118</name>
</gene>
<keyword evidence="2" id="KW-0732">Signal</keyword>